<dbReference type="PANTHER" id="PTHR41878:SF1">
    <property type="entry name" value="TNPR PROTEIN"/>
    <property type="match status" value="1"/>
</dbReference>
<dbReference type="Proteomes" id="UP000093053">
    <property type="component" value="Chromosome"/>
</dbReference>
<dbReference type="PANTHER" id="PTHR41878">
    <property type="entry name" value="LEXA REPRESSOR-RELATED"/>
    <property type="match status" value="1"/>
</dbReference>
<name>A0A1B2HCA9_9PSEU</name>
<sequence>MDHAAPKPEMLDRVRSFVSWVGEGRKLTQTGRVTLADAKALVKLLGTEDVIDPKIGDRVFRTGSSQELLHLMLVVEWAGAARLVRKTGNRLVQVKKNSALLDDTGALWRALFAVVDQLGEAFLPSGFGESLLRPEFATGIRAVLTSLYRHGAPVPVRDLCATTWDVTSAPYVLDHATKLQLDHLRACNDRDTKQALEALRSLGAVTFHKDAAELTELGRDGARELLGQPSSGDPVYQLKIALRDVENPPVWRRVLVPAAVRLDGLHEIVQAAMGWENAHMHAFVDGRTQYGVPDPDLPYRDERQVRLADLVKPGGRLLYVYDFGDRWEHEVLVEEAITAEAGKSYPLCVAGQGDCPPEDCGGAPGYEHLVEIMAKPAHPEHVDALDWLGLDDGTQFDPAHFSLDDANRRLLGA</sequence>
<evidence type="ECO:0000313" key="2">
    <source>
        <dbReference type="EMBL" id="ANZ35358.1"/>
    </source>
</evidence>
<dbReference type="Gene3D" id="3.10.290.30">
    <property type="entry name" value="MM3350-like"/>
    <property type="match status" value="1"/>
</dbReference>
<protein>
    <recommendedName>
        <fullName evidence="1">Plasmid pRiA4b Orf3-like domain-containing protein</fullName>
    </recommendedName>
</protein>
<organism evidence="2 3">
    <name type="scientific">Lentzea guizhouensis</name>
    <dbReference type="NCBI Taxonomy" id="1586287"/>
    <lineage>
        <taxon>Bacteria</taxon>
        <taxon>Bacillati</taxon>
        <taxon>Actinomycetota</taxon>
        <taxon>Actinomycetes</taxon>
        <taxon>Pseudonocardiales</taxon>
        <taxon>Pseudonocardiaceae</taxon>
        <taxon>Lentzea</taxon>
    </lineage>
</organism>
<proteinExistence type="predicted"/>
<dbReference type="KEGG" id="led:BBK82_03905"/>
<dbReference type="Pfam" id="PF07929">
    <property type="entry name" value="PRiA4_ORF3"/>
    <property type="match status" value="1"/>
</dbReference>
<reference evidence="2 3" key="1">
    <citation type="submission" date="2016-07" db="EMBL/GenBank/DDBJ databases">
        <title>Complete genome sequence of the Lentzea guizhouensis DHS C013.</title>
        <authorList>
            <person name="Cao C."/>
        </authorList>
    </citation>
    <scope>NUCLEOTIDE SEQUENCE [LARGE SCALE GENOMIC DNA]</scope>
    <source>
        <strain evidence="2 3">DHS C013</strain>
    </source>
</reference>
<accession>A0A1B2HCA9</accession>
<dbReference type="InterPro" id="IPR024047">
    <property type="entry name" value="MM3350-like_sf"/>
</dbReference>
<dbReference type="SUPFAM" id="SSF159941">
    <property type="entry name" value="MM3350-like"/>
    <property type="match status" value="1"/>
</dbReference>
<dbReference type="OrthoDB" id="9816539at2"/>
<gene>
    <name evidence="2" type="ORF">BBK82_03905</name>
</gene>
<evidence type="ECO:0000313" key="3">
    <source>
        <dbReference type="Proteomes" id="UP000093053"/>
    </source>
</evidence>
<dbReference type="STRING" id="1586287.BBK82_03905"/>
<keyword evidence="3" id="KW-1185">Reference proteome</keyword>
<dbReference type="EMBL" id="CP016793">
    <property type="protein sequence ID" value="ANZ35358.1"/>
    <property type="molecule type" value="Genomic_DNA"/>
</dbReference>
<feature type="domain" description="Plasmid pRiA4b Orf3-like" evidence="1">
    <location>
        <begin position="235"/>
        <end position="404"/>
    </location>
</feature>
<evidence type="ECO:0000259" key="1">
    <source>
        <dbReference type="Pfam" id="PF07929"/>
    </source>
</evidence>
<dbReference type="RefSeq" id="WP_065913773.1">
    <property type="nucleotide sequence ID" value="NZ_CP016793.1"/>
</dbReference>
<dbReference type="AlphaFoldDB" id="A0A1B2HCA9"/>
<dbReference type="InterPro" id="IPR012912">
    <property type="entry name" value="Plasmid_pRiA4b_Orf3-like"/>
</dbReference>